<name>A0A3N4HTN0_ASCIM</name>
<organism evidence="1 2">
    <name type="scientific">Ascobolus immersus RN42</name>
    <dbReference type="NCBI Taxonomy" id="1160509"/>
    <lineage>
        <taxon>Eukaryota</taxon>
        <taxon>Fungi</taxon>
        <taxon>Dikarya</taxon>
        <taxon>Ascomycota</taxon>
        <taxon>Pezizomycotina</taxon>
        <taxon>Pezizomycetes</taxon>
        <taxon>Pezizales</taxon>
        <taxon>Ascobolaceae</taxon>
        <taxon>Ascobolus</taxon>
    </lineage>
</organism>
<evidence type="ECO:0000313" key="1">
    <source>
        <dbReference type="EMBL" id="RPA76647.1"/>
    </source>
</evidence>
<dbReference type="EMBL" id="ML119740">
    <property type="protein sequence ID" value="RPA76647.1"/>
    <property type="molecule type" value="Genomic_DNA"/>
</dbReference>
<accession>A0A3N4HTN0</accession>
<dbReference type="AlphaFoldDB" id="A0A3N4HTN0"/>
<protein>
    <submittedName>
        <fullName evidence="1">Uncharacterized protein</fullName>
    </submittedName>
</protein>
<sequence>MRLRTGAHTNTAEQKEDTYGAALEHYESPSVPVITVPLQAISPALSASEAKFKDFETQLHDFNARLGSFGVQLESHHTELLSFKTQLEAFGTQLRSHQKQLESHGDQLKDFKLAMDEFGTVAQRFDALEGEQENSNDFIKHHDHNTLFCFSLILHTLARVAGHTSYSDVKRANGGPRAAAMYLEGYFARTMDNPFVLPYGYILKVQNRQEFIRYVSGTGPGAFAPENWIGYGGQKQVPYLSTEAPQENARGMEERKAAEAHEYASVVFEREYDGPLIYGIPLEKQTKDRREGDVVE</sequence>
<reference evidence="1 2" key="1">
    <citation type="journal article" date="2018" name="Nat. Ecol. Evol.">
        <title>Pezizomycetes genomes reveal the molecular basis of ectomycorrhizal truffle lifestyle.</title>
        <authorList>
            <person name="Murat C."/>
            <person name="Payen T."/>
            <person name="Noel B."/>
            <person name="Kuo A."/>
            <person name="Morin E."/>
            <person name="Chen J."/>
            <person name="Kohler A."/>
            <person name="Krizsan K."/>
            <person name="Balestrini R."/>
            <person name="Da Silva C."/>
            <person name="Montanini B."/>
            <person name="Hainaut M."/>
            <person name="Levati E."/>
            <person name="Barry K.W."/>
            <person name="Belfiori B."/>
            <person name="Cichocki N."/>
            <person name="Clum A."/>
            <person name="Dockter R.B."/>
            <person name="Fauchery L."/>
            <person name="Guy J."/>
            <person name="Iotti M."/>
            <person name="Le Tacon F."/>
            <person name="Lindquist E.A."/>
            <person name="Lipzen A."/>
            <person name="Malagnac F."/>
            <person name="Mello A."/>
            <person name="Molinier V."/>
            <person name="Miyauchi S."/>
            <person name="Poulain J."/>
            <person name="Riccioni C."/>
            <person name="Rubini A."/>
            <person name="Sitrit Y."/>
            <person name="Splivallo R."/>
            <person name="Traeger S."/>
            <person name="Wang M."/>
            <person name="Zifcakova L."/>
            <person name="Wipf D."/>
            <person name="Zambonelli A."/>
            <person name="Paolocci F."/>
            <person name="Nowrousian M."/>
            <person name="Ottonello S."/>
            <person name="Baldrian P."/>
            <person name="Spatafora J.W."/>
            <person name="Henrissat B."/>
            <person name="Nagy L.G."/>
            <person name="Aury J.M."/>
            <person name="Wincker P."/>
            <person name="Grigoriev I.V."/>
            <person name="Bonfante P."/>
            <person name="Martin F.M."/>
        </authorList>
    </citation>
    <scope>NUCLEOTIDE SEQUENCE [LARGE SCALE GENOMIC DNA]</scope>
    <source>
        <strain evidence="1 2">RN42</strain>
    </source>
</reference>
<proteinExistence type="predicted"/>
<keyword evidence="2" id="KW-1185">Reference proteome</keyword>
<dbReference type="Proteomes" id="UP000275078">
    <property type="component" value="Unassembled WGS sequence"/>
</dbReference>
<gene>
    <name evidence="1" type="ORF">BJ508DRAFT_310860</name>
</gene>
<evidence type="ECO:0000313" key="2">
    <source>
        <dbReference type="Proteomes" id="UP000275078"/>
    </source>
</evidence>